<evidence type="ECO:0000313" key="2">
    <source>
        <dbReference type="Proteomes" id="UP001055072"/>
    </source>
</evidence>
<accession>A0ACB8TS83</accession>
<keyword evidence="2" id="KW-1185">Reference proteome</keyword>
<comment type="caution">
    <text evidence="1">The sequence shown here is derived from an EMBL/GenBank/DDBJ whole genome shotgun (WGS) entry which is preliminary data.</text>
</comment>
<proteinExistence type="predicted"/>
<protein>
    <submittedName>
        <fullName evidence="1">Uncharacterized protein</fullName>
    </submittedName>
</protein>
<dbReference type="Proteomes" id="UP001055072">
    <property type="component" value="Unassembled WGS sequence"/>
</dbReference>
<organism evidence="1 2">
    <name type="scientific">Irpex rosettiformis</name>
    <dbReference type="NCBI Taxonomy" id="378272"/>
    <lineage>
        <taxon>Eukaryota</taxon>
        <taxon>Fungi</taxon>
        <taxon>Dikarya</taxon>
        <taxon>Basidiomycota</taxon>
        <taxon>Agaricomycotina</taxon>
        <taxon>Agaricomycetes</taxon>
        <taxon>Polyporales</taxon>
        <taxon>Irpicaceae</taxon>
        <taxon>Irpex</taxon>
    </lineage>
</organism>
<evidence type="ECO:0000313" key="1">
    <source>
        <dbReference type="EMBL" id="KAI0084913.1"/>
    </source>
</evidence>
<sequence length="180" mass="21237">MVPSQPSVTRDSETPISLSSCITYGGKTKIEIDLSKSPMEHARTRYARYTITQPPVNRLRLISRDFPWAIEIDQRESIKCSDVWKAIYESFQSPIERDEWAIVDFLQDKDQMYQIERACRKRLERSPNEDSRVRRVDWLSGRTEFRGLYRDDEFVNRRHPPGNDTDGIETLVVRMGRPKR</sequence>
<name>A0ACB8TS83_9APHY</name>
<gene>
    <name evidence="1" type="ORF">BDY19DRAFT_968829</name>
</gene>
<dbReference type="EMBL" id="MU274937">
    <property type="protein sequence ID" value="KAI0084913.1"/>
    <property type="molecule type" value="Genomic_DNA"/>
</dbReference>
<reference evidence="1" key="1">
    <citation type="journal article" date="2021" name="Environ. Microbiol.">
        <title>Gene family expansions and transcriptome signatures uncover fungal adaptations to wood decay.</title>
        <authorList>
            <person name="Hage H."/>
            <person name="Miyauchi S."/>
            <person name="Viragh M."/>
            <person name="Drula E."/>
            <person name="Min B."/>
            <person name="Chaduli D."/>
            <person name="Navarro D."/>
            <person name="Favel A."/>
            <person name="Norest M."/>
            <person name="Lesage-Meessen L."/>
            <person name="Balint B."/>
            <person name="Merenyi Z."/>
            <person name="de Eugenio L."/>
            <person name="Morin E."/>
            <person name="Martinez A.T."/>
            <person name="Baldrian P."/>
            <person name="Stursova M."/>
            <person name="Martinez M.J."/>
            <person name="Novotny C."/>
            <person name="Magnuson J.K."/>
            <person name="Spatafora J.W."/>
            <person name="Maurice S."/>
            <person name="Pangilinan J."/>
            <person name="Andreopoulos W."/>
            <person name="LaButti K."/>
            <person name="Hundley H."/>
            <person name="Na H."/>
            <person name="Kuo A."/>
            <person name="Barry K."/>
            <person name="Lipzen A."/>
            <person name="Henrissat B."/>
            <person name="Riley R."/>
            <person name="Ahrendt S."/>
            <person name="Nagy L.G."/>
            <person name="Grigoriev I.V."/>
            <person name="Martin F."/>
            <person name="Rosso M.N."/>
        </authorList>
    </citation>
    <scope>NUCLEOTIDE SEQUENCE</scope>
    <source>
        <strain evidence="1">CBS 384.51</strain>
    </source>
</reference>